<accession>A0A2R6Y1T9</accession>
<dbReference type="InterPro" id="IPR009056">
    <property type="entry name" value="Cyt_c-like_dom"/>
</dbReference>
<dbReference type="GO" id="GO:0046872">
    <property type="term" value="F:metal ion binding"/>
    <property type="evidence" value="ECO:0007669"/>
    <property type="project" value="UniProtKB-KW"/>
</dbReference>
<evidence type="ECO:0000256" key="4">
    <source>
        <dbReference type="ARBA" id="ARBA00022692"/>
    </source>
</evidence>
<comment type="caution">
    <text evidence="14">The sequence shown here is derived from an EMBL/GenBank/DDBJ whole genome shotgun (WGS) entry which is preliminary data.</text>
</comment>
<gene>
    <name evidence="14" type="ORF">BSOLF_2899</name>
</gene>
<evidence type="ECO:0000313" key="15">
    <source>
        <dbReference type="Proteomes" id="UP000244338"/>
    </source>
</evidence>
<evidence type="ECO:0000256" key="3">
    <source>
        <dbReference type="ARBA" id="ARBA00022617"/>
    </source>
</evidence>
<dbReference type="Pfam" id="PF00032">
    <property type="entry name" value="Cytochrom_B_C"/>
    <property type="match status" value="1"/>
</dbReference>
<keyword evidence="7 11" id="KW-1133">Transmembrane helix</keyword>
<dbReference type="GO" id="GO:0016020">
    <property type="term" value="C:membrane"/>
    <property type="evidence" value="ECO:0007669"/>
    <property type="project" value="UniProtKB-SubCell"/>
</dbReference>
<dbReference type="SUPFAM" id="SSF46626">
    <property type="entry name" value="Cytochrome c"/>
    <property type="match status" value="1"/>
</dbReference>
<feature type="transmembrane region" description="Helical" evidence="11">
    <location>
        <begin position="105"/>
        <end position="126"/>
    </location>
</feature>
<dbReference type="PANTHER" id="PTHR37823:SF4">
    <property type="entry name" value="MENAQUINOL-CYTOCHROME C REDUCTASE CYTOCHROME B_C SUBUNIT"/>
    <property type="match status" value="1"/>
</dbReference>
<keyword evidence="4 11" id="KW-0812">Transmembrane</keyword>
<evidence type="ECO:0000259" key="13">
    <source>
        <dbReference type="PROSITE" id="PS51007"/>
    </source>
</evidence>
<dbReference type="InterPro" id="IPR051811">
    <property type="entry name" value="Cytochrome_c550/c551-like"/>
</dbReference>
<dbReference type="SUPFAM" id="SSF81648">
    <property type="entry name" value="a domain/subunit of cytochrome bc1 complex (Ubiquinol-cytochrome c reductase)"/>
    <property type="match status" value="1"/>
</dbReference>
<dbReference type="GO" id="GO:0009055">
    <property type="term" value="F:electron transfer activity"/>
    <property type="evidence" value="ECO:0007669"/>
    <property type="project" value="InterPro"/>
</dbReference>
<dbReference type="GO" id="GO:0020037">
    <property type="term" value="F:heme binding"/>
    <property type="evidence" value="ECO:0007669"/>
    <property type="project" value="InterPro"/>
</dbReference>
<dbReference type="PROSITE" id="PS51003">
    <property type="entry name" value="CYTB_CTER"/>
    <property type="match status" value="1"/>
</dbReference>
<dbReference type="InterPro" id="IPR036909">
    <property type="entry name" value="Cyt_c-like_dom_sf"/>
</dbReference>
<sequence>MAHERNKNDVKYVGDSRVKVRKEKLYPKPYSEYPGKTEPFFPNFLLKEWMAAVVFLGAFMVLVVSHPAPLEATPADPNDTSYIPLPDWYFLFLYQFLKYFPSGTAVWGAVIIPGFFALLFLLAPWLDRKPDRRPSKRPIATSLMLIVVAGIVFLTYEAVVQHKAQVEAMEASAAQHAQQAAPAPAPQDQGTTATFDPEAAYMQSCSACHGQDLAGTAAAPSLIALNLTVDEVVDIITNGRSGSQGVMPPGMFSGTEEQKKQLAEWVLSHQ</sequence>
<name>A0A2R6Y1T9_9BACL</name>
<dbReference type="InterPro" id="IPR005798">
    <property type="entry name" value="Cyt_b/b6_C"/>
</dbReference>
<proteinExistence type="predicted"/>
<dbReference type="Gene3D" id="1.20.810.10">
    <property type="entry name" value="Cytochrome Bc1 Complex, Chain C"/>
    <property type="match status" value="1"/>
</dbReference>
<dbReference type="InterPro" id="IPR036150">
    <property type="entry name" value="Cyt_b/b6_C_sf"/>
</dbReference>
<dbReference type="Pfam" id="PF13442">
    <property type="entry name" value="Cytochrome_CBB3"/>
    <property type="match status" value="1"/>
</dbReference>
<organism evidence="14 15">
    <name type="scientific">Candidatus Carbonibacillus altaicus</name>
    <dbReference type="NCBI Taxonomy" id="2163959"/>
    <lineage>
        <taxon>Bacteria</taxon>
        <taxon>Bacillati</taxon>
        <taxon>Bacillota</taxon>
        <taxon>Bacilli</taxon>
        <taxon>Bacillales</taxon>
        <taxon>Candidatus Carbonibacillus</taxon>
    </lineage>
</organism>
<feature type="transmembrane region" description="Helical" evidence="11">
    <location>
        <begin position="138"/>
        <end position="156"/>
    </location>
</feature>
<dbReference type="EMBL" id="PEBX01000023">
    <property type="protein sequence ID" value="PTQ56631.1"/>
    <property type="molecule type" value="Genomic_DNA"/>
</dbReference>
<evidence type="ECO:0000259" key="12">
    <source>
        <dbReference type="PROSITE" id="PS51003"/>
    </source>
</evidence>
<dbReference type="InterPro" id="IPR027387">
    <property type="entry name" value="Cytb/b6-like_sf"/>
</dbReference>
<dbReference type="PROSITE" id="PS51007">
    <property type="entry name" value="CYTC"/>
    <property type="match status" value="1"/>
</dbReference>
<keyword evidence="5 10" id="KW-0479">Metal-binding</keyword>
<dbReference type="GO" id="GO:0016491">
    <property type="term" value="F:oxidoreductase activity"/>
    <property type="evidence" value="ECO:0007669"/>
    <property type="project" value="InterPro"/>
</dbReference>
<evidence type="ECO:0000256" key="8">
    <source>
        <dbReference type="ARBA" id="ARBA00023004"/>
    </source>
</evidence>
<keyword evidence="3 10" id="KW-0349">Heme</keyword>
<evidence type="ECO:0000313" key="14">
    <source>
        <dbReference type="EMBL" id="PTQ56631.1"/>
    </source>
</evidence>
<keyword evidence="8 10" id="KW-0408">Iron</keyword>
<feature type="domain" description="Cytochrome b/b6 C-terminal region profile" evidence="12">
    <location>
        <begin position="30"/>
        <end position="156"/>
    </location>
</feature>
<reference evidence="15" key="1">
    <citation type="journal article" date="2018" name="Sci. Rep.">
        <title>Lignite coal burning seam in the remote Altai Mountains harbors a hydrogen-driven thermophilic microbial community.</title>
        <authorList>
            <person name="Kadnikov V.V."/>
            <person name="Mardanov A.V."/>
            <person name="Ivasenko D.A."/>
            <person name="Antsiferov D.V."/>
            <person name="Beletsky A.V."/>
            <person name="Karnachuk O.V."/>
            <person name="Ravin N.V."/>
        </authorList>
    </citation>
    <scope>NUCLEOTIDE SEQUENCE [LARGE SCALE GENOMIC DNA]</scope>
</reference>
<dbReference type="AlphaFoldDB" id="A0A2R6Y1T9"/>
<dbReference type="PANTHER" id="PTHR37823">
    <property type="entry name" value="CYTOCHROME C-553-LIKE"/>
    <property type="match status" value="1"/>
</dbReference>
<evidence type="ECO:0000256" key="1">
    <source>
        <dbReference type="ARBA" id="ARBA00004141"/>
    </source>
</evidence>
<evidence type="ECO:0000256" key="11">
    <source>
        <dbReference type="SAM" id="Phobius"/>
    </source>
</evidence>
<feature type="transmembrane region" description="Helical" evidence="11">
    <location>
        <begin position="49"/>
        <end position="68"/>
    </location>
</feature>
<evidence type="ECO:0000256" key="10">
    <source>
        <dbReference type="PROSITE-ProRule" id="PRU00433"/>
    </source>
</evidence>
<keyword evidence="9 11" id="KW-0472">Membrane</keyword>
<evidence type="ECO:0000256" key="9">
    <source>
        <dbReference type="ARBA" id="ARBA00023136"/>
    </source>
</evidence>
<keyword evidence="2" id="KW-0813">Transport</keyword>
<keyword evidence="6" id="KW-0249">Electron transport</keyword>
<protein>
    <submittedName>
        <fullName evidence="14">Menaquinone-cytochrome C oxidoreductase, cytochrome C subunit</fullName>
    </submittedName>
</protein>
<evidence type="ECO:0000256" key="5">
    <source>
        <dbReference type="ARBA" id="ARBA00022723"/>
    </source>
</evidence>
<dbReference type="Proteomes" id="UP000244338">
    <property type="component" value="Unassembled WGS sequence"/>
</dbReference>
<evidence type="ECO:0000256" key="6">
    <source>
        <dbReference type="ARBA" id="ARBA00022982"/>
    </source>
</evidence>
<evidence type="ECO:0000256" key="2">
    <source>
        <dbReference type="ARBA" id="ARBA00022448"/>
    </source>
</evidence>
<feature type="domain" description="Cytochrome c" evidence="13">
    <location>
        <begin position="192"/>
        <end position="270"/>
    </location>
</feature>
<dbReference type="Gene3D" id="1.10.760.10">
    <property type="entry name" value="Cytochrome c-like domain"/>
    <property type="match status" value="1"/>
</dbReference>
<comment type="subcellular location">
    <subcellularLocation>
        <location evidence="1">Membrane</location>
        <topology evidence="1">Multi-pass membrane protein</topology>
    </subcellularLocation>
</comment>
<evidence type="ECO:0000256" key="7">
    <source>
        <dbReference type="ARBA" id="ARBA00022989"/>
    </source>
</evidence>